<evidence type="ECO:0000259" key="3">
    <source>
        <dbReference type="Pfam" id="PF14361"/>
    </source>
</evidence>
<sequence length="395" mass="42466">MTTTESALHPSPTELAAAMLDDVDELASELVRRILGAEHAYLEATLLTADQLHEASRSNLASMLGKLSGRAPVRLESAQQAGRLKAEQGVPLAALLHAFRLGGRLVWDELMVRSHGRASHALLDMAAQVWALVDVYSDEAAEAYRESADMRARESAEARGRLIRVLFADHAANPAAAADALRAFRIPDRGFFAVVSQEPSSTGLGIEGVVARLRAAGTESVWDAEVDGSIGLFCAARESDIDTALATFGELCPGRIGVSSVFRSPSGIGDAVGQARLARSCSFPDSVPSTPVRYDSVPVPLLLARDPRSGRIAARQILGDLLALPRAERTSLLGTLDAWFSCGGSTKDAAEQLHYHRNTVLYRLRRIAELTGRDFRDPVQAAELYVGLRAHQLLT</sequence>
<organism evidence="5 6">
    <name type="scientific">Rhodococcoides fascians</name>
    <name type="common">Rhodococcus fascians</name>
    <dbReference type="NCBI Taxonomy" id="1828"/>
    <lineage>
        <taxon>Bacteria</taxon>
        <taxon>Bacillati</taxon>
        <taxon>Actinomycetota</taxon>
        <taxon>Actinomycetes</taxon>
        <taxon>Mycobacteriales</taxon>
        <taxon>Nocardiaceae</taxon>
        <taxon>Rhodococcoides</taxon>
    </lineage>
</organism>
<dbReference type="InterPro" id="IPR025736">
    <property type="entry name" value="PucR_C-HTH_dom"/>
</dbReference>
<dbReference type="EMBL" id="CP015220">
    <property type="protein sequence ID" value="AMY23300.1"/>
    <property type="molecule type" value="Genomic_DNA"/>
</dbReference>
<reference evidence="5 6" key="1">
    <citation type="journal article" date="2016" name="Genome Announc.">
        <title>Complete Genome and Plasmid Sequences for Rhodococcus fascians D188 and Draft Sequences for Rhodococcus Isolates PBTS 1 and PBTS 2.</title>
        <authorList>
            <person name="Stamler R.A."/>
            <person name="Vereecke D."/>
            <person name="Zhang Y."/>
            <person name="Schilkey F."/>
            <person name="Devitt N."/>
            <person name="Randall J.J."/>
        </authorList>
    </citation>
    <scope>NUCLEOTIDE SEQUENCE [LARGE SCALE GENOMIC DNA]</scope>
    <source>
        <strain evidence="5 6">PBTS2</strain>
    </source>
</reference>
<dbReference type="InterPro" id="IPR025751">
    <property type="entry name" value="RsbRD_N_dom"/>
</dbReference>
<proteinExistence type="inferred from homology"/>
<dbReference type="Pfam" id="PF17853">
    <property type="entry name" value="GGDEF_2"/>
    <property type="match status" value="1"/>
</dbReference>
<accession>A0A143QJT5</accession>
<gene>
    <name evidence="5" type="primary">pucR_2</name>
    <name evidence="5" type="ORF">A3Q41_01997</name>
</gene>
<dbReference type="InterPro" id="IPR041522">
    <property type="entry name" value="CdaR_GGDEF"/>
</dbReference>
<dbReference type="AlphaFoldDB" id="A0A143QJT5"/>
<evidence type="ECO:0000313" key="6">
    <source>
        <dbReference type="Proteomes" id="UP000076038"/>
    </source>
</evidence>
<protein>
    <submittedName>
        <fullName evidence="5">Purine catabolism regulatory protein</fullName>
    </submittedName>
</protein>
<feature type="domain" description="CdaR GGDEF-like" evidence="4">
    <location>
        <begin position="174"/>
        <end position="279"/>
    </location>
</feature>
<evidence type="ECO:0000259" key="4">
    <source>
        <dbReference type="Pfam" id="PF17853"/>
    </source>
</evidence>
<dbReference type="InterPro" id="IPR051448">
    <property type="entry name" value="CdaR-like_regulators"/>
</dbReference>
<dbReference type="Proteomes" id="UP000076038">
    <property type="component" value="Chromosome"/>
</dbReference>
<dbReference type="Pfam" id="PF13556">
    <property type="entry name" value="HTH_30"/>
    <property type="match status" value="1"/>
</dbReference>
<feature type="domain" description="RsbT co-antagonist protein RsbRD N-terminal" evidence="3">
    <location>
        <begin position="24"/>
        <end position="159"/>
    </location>
</feature>
<dbReference type="KEGG" id="rhs:A3Q41_01997"/>
<dbReference type="RefSeq" id="WP_063216432.1">
    <property type="nucleotide sequence ID" value="NZ_CP015220.1"/>
</dbReference>
<dbReference type="Gene3D" id="1.10.10.2840">
    <property type="entry name" value="PucR C-terminal helix-turn-helix domain"/>
    <property type="match status" value="1"/>
</dbReference>
<comment type="similarity">
    <text evidence="1">Belongs to the CdaR family.</text>
</comment>
<name>A0A143QJT5_RHOFA</name>
<keyword evidence="6" id="KW-1185">Reference proteome</keyword>
<evidence type="ECO:0000259" key="2">
    <source>
        <dbReference type="Pfam" id="PF13556"/>
    </source>
</evidence>
<dbReference type="PANTHER" id="PTHR33744">
    <property type="entry name" value="CARBOHYDRATE DIACID REGULATOR"/>
    <property type="match status" value="1"/>
</dbReference>
<dbReference type="PANTHER" id="PTHR33744:SF1">
    <property type="entry name" value="DNA-BINDING TRANSCRIPTIONAL ACTIVATOR ADER"/>
    <property type="match status" value="1"/>
</dbReference>
<dbReference type="Pfam" id="PF14361">
    <property type="entry name" value="RsbRD_N"/>
    <property type="match status" value="1"/>
</dbReference>
<dbReference type="PATRIC" id="fig|1653479.3.peg.2020"/>
<dbReference type="OrthoDB" id="3196285at2"/>
<reference evidence="6" key="2">
    <citation type="submission" date="2016-04" db="EMBL/GenBank/DDBJ databases">
        <title>Complete Genome and Plasmid Sequences for Rhodococcus fascians D188 and Draft Sequences for Rhodococcus spp. Isolates PBTS 1 and PBTS 2.</title>
        <authorList>
            <person name="Stamer R."/>
            <person name="Vereecke D."/>
            <person name="Zhang Y."/>
            <person name="Schilkey F."/>
            <person name="Devitt N."/>
            <person name="Randall J."/>
        </authorList>
    </citation>
    <scope>NUCLEOTIDE SEQUENCE [LARGE SCALE GENOMIC DNA]</scope>
    <source>
        <strain evidence="6">PBTS2</strain>
    </source>
</reference>
<feature type="domain" description="PucR C-terminal helix-turn-helix" evidence="2">
    <location>
        <begin position="332"/>
        <end position="390"/>
    </location>
</feature>
<evidence type="ECO:0000313" key="5">
    <source>
        <dbReference type="EMBL" id="AMY23300.1"/>
    </source>
</evidence>
<evidence type="ECO:0000256" key="1">
    <source>
        <dbReference type="ARBA" id="ARBA00006754"/>
    </source>
</evidence>
<dbReference type="InterPro" id="IPR042070">
    <property type="entry name" value="PucR_C-HTH_sf"/>
</dbReference>